<sequence length="83" mass="8555">MSAAAAGPGSIRDFYALARIGVRLLKERPNAVKASLEAAQARAQAQAQAGSAQAQAQQAAGATEQQLQRDLARRARLGPSGGR</sequence>
<evidence type="ECO:0000313" key="2">
    <source>
        <dbReference type="EMBL" id="KAG2496664.1"/>
    </source>
</evidence>
<evidence type="ECO:0000313" key="3">
    <source>
        <dbReference type="Proteomes" id="UP000612055"/>
    </source>
</evidence>
<reference evidence="2" key="1">
    <citation type="journal article" date="2020" name="bioRxiv">
        <title>Comparative genomics of Chlamydomonas.</title>
        <authorList>
            <person name="Craig R.J."/>
            <person name="Hasan A.R."/>
            <person name="Ness R.W."/>
            <person name="Keightley P.D."/>
        </authorList>
    </citation>
    <scope>NUCLEOTIDE SEQUENCE</scope>
    <source>
        <strain evidence="2">CCAP 11/70</strain>
    </source>
</reference>
<feature type="compositionally biased region" description="Low complexity" evidence="1">
    <location>
        <begin position="48"/>
        <end position="69"/>
    </location>
</feature>
<organism evidence="2 3">
    <name type="scientific">Edaphochlamys debaryana</name>
    <dbReference type="NCBI Taxonomy" id="47281"/>
    <lineage>
        <taxon>Eukaryota</taxon>
        <taxon>Viridiplantae</taxon>
        <taxon>Chlorophyta</taxon>
        <taxon>core chlorophytes</taxon>
        <taxon>Chlorophyceae</taxon>
        <taxon>CS clade</taxon>
        <taxon>Chlamydomonadales</taxon>
        <taxon>Chlamydomonadales incertae sedis</taxon>
        <taxon>Edaphochlamys</taxon>
    </lineage>
</organism>
<dbReference type="AlphaFoldDB" id="A0A835Y7Q0"/>
<proteinExistence type="predicted"/>
<keyword evidence="3" id="KW-1185">Reference proteome</keyword>
<accession>A0A835Y7Q0</accession>
<feature type="region of interest" description="Disordered" evidence="1">
    <location>
        <begin position="48"/>
        <end position="83"/>
    </location>
</feature>
<gene>
    <name evidence="2" type="ORF">HYH03_005484</name>
</gene>
<dbReference type="Proteomes" id="UP000612055">
    <property type="component" value="Unassembled WGS sequence"/>
</dbReference>
<evidence type="ECO:0000256" key="1">
    <source>
        <dbReference type="SAM" id="MobiDB-lite"/>
    </source>
</evidence>
<dbReference type="EMBL" id="JAEHOE010000018">
    <property type="protein sequence ID" value="KAG2496664.1"/>
    <property type="molecule type" value="Genomic_DNA"/>
</dbReference>
<comment type="caution">
    <text evidence="2">The sequence shown here is derived from an EMBL/GenBank/DDBJ whole genome shotgun (WGS) entry which is preliminary data.</text>
</comment>
<name>A0A835Y7Q0_9CHLO</name>
<protein>
    <submittedName>
        <fullName evidence="2">Uncharacterized protein</fullName>
    </submittedName>
</protein>